<dbReference type="Proteomes" id="UP000663860">
    <property type="component" value="Unassembled WGS sequence"/>
</dbReference>
<dbReference type="AlphaFoldDB" id="A0A819KKF4"/>
<comment type="caution">
    <text evidence="2">The sequence shown here is derived from an EMBL/GenBank/DDBJ whole genome shotgun (WGS) entry which is preliminary data.</text>
</comment>
<dbReference type="Proteomes" id="UP000663868">
    <property type="component" value="Unassembled WGS sequence"/>
</dbReference>
<accession>A0A819KKF4</accession>
<dbReference type="EMBL" id="CAJOBB010002203">
    <property type="protein sequence ID" value="CAF3947625.1"/>
    <property type="molecule type" value="Genomic_DNA"/>
</dbReference>
<dbReference type="EMBL" id="CAJNOE010000896">
    <property type="protein sequence ID" value="CAF1354700.1"/>
    <property type="molecule type" value="Genomic_DNA"/>
</dbReference>
<name>A0A819KKF4_9BILA</name>
<evidence type="ECO:0000313" key="2">
    <source>
        <dbReference type="EMBL" id="CAF3947625.1"/>
    </source>
</evidence>
<proteinExistence type="predicted"/>
<protein>
    <submittedName>
        <fullName evidence="2">Uncharacterized protein</fullName>
    </submittedName>
</protein>
<reference evidence="2" key="1">
    <citation type="submission" date="2021-02" db="EMBL/GenBank/DDBJ databases">
        <authorList>
            <person name="Nowell W R."/>
        </authorList>
    </citation>
    <scope>NUCLEOTIDE SEQUENCE</scope>
</reference>
<sequence length="75" mass="8565">MSPKCFVNESTSNGHDVPIVCRLFFQNPVINLRSDINGLDLYTSSVIGKDRYILHEQLKDSVYKTSKITIISKYI</sequence>
<evidence type="ECO:0000313" key="3">
    <source>
        <dbReference type="Proteomes" id="UP000663868"/>
    </source>
</evidence>
<organism evidence="2 3">
    <name type="scientific">Adineta steineri</name>
    <dbReference type="NCBI Taxonomy" id="433720"/>
    <lineage>
        <taxon>Eukaryota</taxon>
        <taxon>Metazoa</taxon>
        <taxon>Spiralia</taxon>
        <taxon>Gnathifera</taxon>
        <taxon>Rotifera</taxon>
        <taxon>Eurotatoria</taxon>
        <taxon>Bdelloidea</taxon>
        <taxon>Adinetida</taxon>
        <taxon>Adinetidae</taxon>
        <taxon>Adineta</taxon>
    </lineage>
</organism>
<gene>
    <name evidence="1" type="ORF">IZO911_LOCUS36970</name>
    <name evidence="2" type="ORF">KXQ929_LOCUS25415</name>
</gene>
<evidence type="ECO:0000313" key="1">
    <source>
        <dbReference type="EMBL" id="CAF1354700.1"/>
    </source>
</evidence>